<organism evidence="1 2">
    <name type="scientific">Frankia umida</name>
    <dbReference type="NCBI Taxonomy" id="573489"/>
    <lineage>
        <taxon>Bacteria</taxon>
        <taxon>Bacillati</taxon>
        <taxon>Actinomycetota</taxon>
        <taxon>Actinomycetes</taxon>
        <taxon>Frankiales</taxon>
        <taxon>Frankiaceae</taxon>
        <taxon>Frankia</taxon>
    </lineage>
</organism>
<keyword evidence="2" id="KW-1185">Reference proteome</keyword>
<comment type="caution">
    <text evidence="1">The sequence shown here is derived from an EMBL/GenBank/DDBJ whole genome shotgun (WGS) entry which is preliminary data.</text>
</comment>
<evidence type="ECO:0000313" key="1">
    <source>
        <dbReference type="EMBL" id="MCK9877332.1"/>
    </source>
</evidence>
<dbReference type="EMBL" id="JALKFT010000016">
    <property type="protein sequence ID" value="MCK9877332.1"/>
    <property type="molecule type" value="Genomic_DNA"/>
</dbReference>
<proteinExistence type="predicted"/>
<evidence type="ECO:0000313" key="2">
    <source>
        <dbReference type="Proteomes" id="UP001201873"/>
    </source>
</evidence>
<name>A0ABT0K1H8_9ACTN</name>
<dbReference type="RefSeq" id="WP_248825592.1">
    <property type="nucleotide sequence ID" value="NZ_JALKFT010000016.1"/>
</dbReference>
<protein>
    <submittedName>
        <fullName evidence="1">Uncharacterized protein</fullName>
    </submittedName>
</protein>
<sequence length="78" mass="8093">MSGGVVWAAGQGKAAALVAGLSVLLPVAAFLADKIAARSGDLDIATVADRLADLVRDQRDVEATRRGVRALQAPRRAR</sequence>
<gene>
    <name evidence="1" type="ORF">MXD59_16375</name>
</gene>
<dbReference type="Proteomes" id="UP001201873">
    <property type="component" value="Unassembled WGS sequence"/>
</dbReference>
<reference evidence="1 2" key="1">
    <citation type="submission" date="2022-04" db="EMBL/GenBank/DDBJ databases">
        <title>Genome diversity in the genus Frankia.</title>
        <authorList>
            <person name="Carlos-Shanley C."/>
            <person name="Hahn D."/>
        </authorList>
    </citation>
    <scope>NUCLEOTIDE SEQUENCE [LARGE SCALE GENOMIC DNA]</scope>
    <source>
        <strain evidence="1 2">Ag45/Mut15</strain>
    </source>
</reference>
<accession>A0ABT0K1H8</accession>